<name>A0A1M5M6X8_9HYPH</name>
<evidence type="ECO:0000256" key="1">
    <source>
        <dbReference type="SAM" id="Coils"/>
    </source>
</evidence>
<dbReference type="OrthoDB" id="8001694at2"/>
<sequence length="93" mass="10240">MQGTSPIENALRRLTAALDALEGAVDGRLDSGHRLEELEAELQRISLDRSRLAQSLDVAEARSDRIEEANQDVSRRLVAAMETIRSVLDRNGA</sequence>
<dbReference type="RefSeq" id="WP_073058001.1">
    <property type="nucleotide sequence ID" value="NZ_FQUP01000007.1"/>
</dbReference>
<dbReference type="EMBL" id="FQUP01000007">
    <property type="protein sequence ID" value="SHG73008.1"/>
    <property type="molecule type" value="Genomic_DNA"/>
</dbReference>
<accession>A0A1M5M6X8</accession>
<dbReference type="InterPro" id="IPR025310">
    <property type="entry name" value="DUF4164"/>
</dbReference>
<keyword evidence="1" id="KW-0175">Coiled coil</keyword>
<feature type="coiled-coil region" evidence="1">
    <location>
        <begin position="35"/>
        <end position="76"/>
    </location>
</feature>
<dbReference type="Proteomes" id="UP000184485">
    <property type="component" value="Unassembled WGS sequence"/>
</dbReference>
<dbReference type="AlphaFoldDB" id="A0A1M5M6X8"/>
<proteinExistence type="predicted"/>
<dbReference type="STRING" id="1122133.SAMN02745157_4705"/>
<organism evidence="2 3">
    <name type="scientific">Kaistia soli DSM 19436</name>
    <dbReference type="NCBI Taxonomy" id="1122133"/>
    <lineage>
        <taxon>Bacteria</taxon>
        <taxon>Pseudomonadati</taxon>
        <taxon>Pseudomonadota</taxon>
        <taxon>Alphaproteobacteria</taxon>
        <taxon>Hyphomicrobiales</taxon>
        <taxon>Kaistiaceae</taxon>
        <taxon>Kaistia</taxon>
    </lineage>
</organism>
<evidence type="ECO:0000313" key="2">
    <source>
        <dbReference type="EMBL" id="SHG73008.1"/>
    </source>
</evidence>
<gene>
    <name evidence="2" type="ORF">SAMN02745157_4705</name>
</gene>
<protein>
    <recommendedName>
        <fullName evidence="4">DUF4164 family protein</fullName>
    </recommendedName>
</protein>
<dbReference type="Pfam" id="PF13747">
    <property type="entry name" value="DUF4164"/>
    <property type="match status" value="1"/>
</dbReference>
<evidence type="ECO:0008006" key="4">
    <source>
        <dbReference type="Google" id="ProtNLM"/>
    </source>
</evidence>
<evidence type="ECO:0000313" key="3">
    <source>
        <dbReference type="Proteomes" id="UP000184485"/>
    </source>
</evidence>
<reference evidence="2 3" key="1">
    <citation type="submission" date="2016-11" db="EMBL/GenBank/DDBJ databases">
        <authorList>
            <person name="Jaros S."/>
            <person name="Januszkiewicz K."/>
            <person name="Wedrychowicz H."/>
        </authorList>
    </citation>
    <scope>NUCLEOTIDE SEQUENCE [LARGE SCALE GENOMIC DNA]</scope>
    <source>
        <strain evidence="2 3">DSM 19436</strain>
    </source>
</reference>
<keyword evidence="3" id="KW-1185">Reference proteome</keyword>